<dbReference type="Proteomes" id="UP000887159">
    <property type="component" value="Unassembled WGS sequence"/>
</dbReference>
<dbReference type="AlphaFoldDB" id="A0A8X6V4I8"/>
<organism evidence="2 3">
    <name type="scientific">Trichonephila clavipes</name>
    <name type="common">Golden silk orbweaver</name>
    <name type="synonym">Nephila clavipes</name>
    <dbReference type="NCBI Taxonomy" id="2585209"/>
    <lineage>
        <taxon>Eukaryota</taxon>
        <taxon>Metazoa</taxon>
        <taxon>Ecdysozoa</taxon>
        <taxon>Arthropoda</taxon>
        <taxon>Chelicerata</taxon>
        <taxon>Arachnida</taxon>
        <taxon>Araneae</taxon>
        <taxon>Araneomorphae</taxon>
        <taxon>Entelegynae</taxon>
        <taxon>Araneoidea</taxon>
        <taxon>Nephilidae</taxon>
        <taxon>Trichonephila</taxon>
    </lineage>
</organism>
<reference evidence="2" key="1">
    <citation type="submission" date="2020-08" db="EMBL/GenBank/DDBJ databases">
        <title>Multicomponent nature underlies the extraordinary mechanical properties of spider dragline silk.</title>
        <authorList>
            <person name="Kono N."/>
            <person name="Nakamura H."/>
            <person name="Mori M."/>
            <person name="Yoshida Y."/>
            <person name="Ohtoshi R."/>
            <person name="Malay A.D."/>
            <person name="Moran D.A.P."/>
            <person name="Tomita M."/>
            <person name="Numata K."/>
            <person name="Arakawa K."/>
        </authorList>
    </citation>
    <scope>NUCLEOTIDE SEQUENCE</scope>
</reference>
<proteinExistence type="predicted"/>
<dbReference type="EMBL" id="BMAU01021244">
    <property type="protein sequence ID" value="GFY04507.1"/>
    <property type="molecule type" value="Genomic_DNA"/>
</dbReference>
<protein>
    <submittedName>
        <fullName evidence="2">HTH_Tnp_Tc3_2 domain-containing protein</fullName>
    </submittedName>
</protein>
<keyword evidence="3" id="KW-1185">Reference proteome</keyword>
<dbReference type="GO" id="GO:0006313">
    <property type="term" value="P:DNA transposition"/>
    <property type="evidence" value="ECO:0007669"/>
    <property type="project" value="InterPro"/>
</dbReference>
<dbReference type="GO" id="GO:0015074">
    <property type="term" value="P:DNA integration"/>
    <property type="evidence" value="ECO:0007669"/>
    <property type="project" value="InterPro"/>
</dbReference>
<dbReference type="Pfam" id="PF01498">
    <property type="entry name" value="HTH_Tnp_Tc3_2"/>
    <property type="match status" value="1"/>
</dbReference>
<dbReference type="InterPro" id="IPR002492">
    <property type="entry name" value="Transposase_Tc1-like"/>
</dbReference>
<gene>
    <name evidence="2" type="ORF">TNCV_4415931</name>
</gene>
<dbReference type="GO" id="GO:0003677">
    <property type="term" value="F:DNA binding"/>
    <property type="evidence" value="ECO:0007669"/>
    <property type="project" value="InterPro"/>
</dbReference>
<feature type="domain" description="Transposase Tc1-like" evidence="1">
    <location>
        <begin position="118"/>
        <end position="187"/>
    </location>
</feature>
<name>A0A8X6V4I8_TRICX</name>
<evidence type="ECO:0000313" key="2">
    <source>
        <dbReference type="EMBL" id="GFY04507.1"/>
    </source>
</evidence>
<sequence>MVTVDFLHHENLPTWTGSNLQPLVQKASDKLTSPPSRRGKIEIIRSSYNYTDENSDAKIGWIVSKDPRQANHQLPAVGTSAMREIVSSLWKQFTETITVVCRPVQGHKRATTSTEDCYLRLLAKRDRSERVTQLFHILYNATGTLISQITITQRLNAGDLYAWHPVVCIPLTLNHKKDCLACCREHLSLTEDDWGQASVSVELRFNLERDSRRVLIWREP</sequence>
<evidence type="ECO:0000259" key="1">
    <source>
        <dbReference type="Pfam" id="PF01498"/>
    </source>
</evidence>
<accession>A0A8X6V4I8</accession>
<evidence type="ECO:0000313" key="3">
    <source>
        <dbReference type="Proteomes" id="UP000887159"/>
    </source>
</evidence>
<comment type="caution">
    <text evidence="2">The sequence shown here is derived from an EMBL/GenBank/DDBJ whole genome shotgun (WGS) entry which is preliminary data.</text>
</comment>